<protein>
    <submittedName>
        <fullName evidence="1">Uncharacterized protein</fullName>
    </submittedName>
</protein>
<dbReference type="EMBL" id="JBBPBN010000005">
    <property type="protein sequence ID" value="KAK9039235.1"/>
    <property type="molecule type" value="Genomic_DNA"/>
</dbReference>
<comment type="caution">
    <text evidence="1">The sequence shown here is derived from an EMBL/GenBank/DDBJ whole genome shotgun (WGS) entry which is preliminary data.</text>
</comment>
<accession>A0ABR2TP42</accession>
<reference evidence="1 2" key="1">
    <citation type="journal article" date="2024" name="G3 (Bethesda)">
        <title>Genome assembly of Hibiscus sabdariffa L. provides insights into metabolisms of medicinal natural products.</title>
        <authorList>
            <person name="Kim T."/>
        </authorList>
    </citation>
    <scope>NUCLEOTIDE SEQUENCE [LARGE SCALE GENOMIC DNA]</scope>
    <source>
        <strain evidence="1">TK-2024</strain>
        <tissue evidence="1">Old leaves</tissue>
    </source>
</reference>
<dbReference type="Proteomes" id="UP001396334">
    <property type="component" value="Unassembled WGS sequence"/>
</dbReference>
<evidence type="ECO:0000313" key="2">
    <source>
        <dbReference type="Proteomes" id="UP001396334"/>
    </source>
</evidence>
<gene>
    <name evidence="1" type="ORF">V6N11_024068</name>
</gene>
<evidence type="ECO:0000313" key="1">
    <source>
        <dbReference type="EMBL" id="KAK9039235.1"/>
    </source>
</evidence>
<organism evidence="1 2">
    <name type="scientific">Hibiscus sabdariffa</name>
    <name type="common">roselle</name>
    <dbReference type="NCBI Taxonomy" id="183260"/>
    <lineage>
        <taxon>Eukaryota</taxon>
        <taxon>Viridiplantae</taxon>
        <taxon>Streptophyta</taxon>
        <taxon>Embryophyta</taxon>
        <taxon>Tracheophyta</taxon>
        <taxon>Spermatophyta</taxon>
        <taxon>Magnoliopsida</taxon>
        <taxon>eudicotyledons</taxon>
        <taxon>Gunneridae</taxon>
        <taxon>Pentapetalae</taxon>
        <taxon>rosids</taxon>
        <taxon>malvids</taxon>
        <taxon>Malvales</taxon>
        <taxon>Malvaceae</taxon>
        <taxon>Malvoideae</taxon>
        <taxon>Hibiscus</taxon>
    </lineage>
</organism>
<name>A0ABR2TP42_9ROSI</name>
<proteinExistence type="predicted"/>
<keyword evidence="2" id="KW-1185">Reference proteome</keyword>
<sequence>MGFGGMVERRWQLVVVWSLVGSIGECIECMGVLGWFEKGDSKVLLGEGSDELGGGKGGGSSVGVLDDVEGSVQWEEPLGR</sequence>